<dbReference type="InterPro" id="IPR020084">
    <property type="entry name" value="NUDIX_hydrolase_CS"/>
</dbReference>
<dbReference type="Gene3D" id="3.90.79.10">
    <property type="entry name" value="Nucleoside Triphosphate Pyrophosphohydrolase"/>
    <property type="match status" value="1"/>
</dbReference>
<evidence type="ECO:0000313" key="5">
    <source>
        <dbReference type="EMBL" id="TYS48573.1"/>
    </source>
</evidence>
<feature type="domain" description="Nudix hydrolase" evidence="4">
    <location>
        <begin position="14"/>
        <end position="143"/>
    </location>
</feature>
<keyword evidence="2 3" id="KW-0378">Hydrolase</keyword>
<dbReference type="SUPFAM" id="SSF55811">
    <property type="entry name" value="Nudix"/>
    <property type="match status" value="1"/>
</dbReference>
<dbReference type="RefSeq" id="WP_148974751.1">
    <property type="nucleotide sequence ID" value="NZ_JBNIKU010000007.1"/>
</dbReference>
<dbReference type="CDD" id="cd04684">
    <property type="entry name" value="NUDIX_Hydrolase"/>
    <property type="match status" value="1"/>
</dbReference>
<dbReference type="Pfam" id="PF00293">
    <property type="entry name" value="NUDIX"/>
    <property type="match status" value="1"/>
</dbReference>
<dbReference type="InterPro" id="IPR015797">
    <property type="entry name" value="NUDIX_hydrolase-like_dom_sf"/>
</dbReference>
<comment type="caution">
    <text evidence="5">The sequence shown here is derived from an EMBL/GenBank/DDBJ whole genome shotgun (WGS) entry which is preliminary data.</text>
</comment>
<sequence>MITFGEKIEKIEYTSRPAVYGLFFHPENGKVAVIQTGDGKFFLPGGGIEAGETHEQCMKREALEEMGTEIQLGPFLGHARRYFFSANEYKYYLSEGYFYLCEIVRQISLPLEEDHTLIWLDPLEAEAGLFHEHQGWAVKEALKIHSLSKGESR</sequence>
<gene>
    <name evidence="5" type="ORF">FZD51_10650</name>
</gene>
<name>A0A5D4RAR6_9BACI</name>
<evidence type="ECO:0000313" key="6">
    <source>
        <dbReference type="Proteomes" id="UP000322139"/>
    </source>
</evidence>
<evidence type="ECO:0000259" key="4">
    <source>
        <dbReference type="PROSITE" id="PS51462"/>
    </source>
</evidence>
<dbReference type="GO" id="GO:0016787">
    <property type="term" value="F:hydrolase activity"/>
    <property type="evidence" value="ECO:0007669"/>
    <property type="project" value="UniProtKB-KW"/>
</dbReference>
<dbReference type="EMBL" id="VTER01000005">
    <property type="protein sequence ID" value="TYS48573.1"/>
    <property type="molecule type" value="Genomic_DNA"/>
</dbReference>
<proteinExistence type="inferred from homology"/>
<dbReference type="PROSITE" id="PS00893">
    <property type="entry name" value="NUDIX_BOX"/>
    <property type="match status" value="1"/>
</dbReference>
<evidence type="ECO:0000256" key="1">
    <source>
        <dbReference type="ARBA" id="ARBA00001946"/>
    </source>
</evidence>
<accession>A0A5D4RAR6</accession>
<dbReference type="Proteomes" id="UP000322139">
    <property type="component" value="Unassembled WGS sequence"/>
</dbReference>
<protein>
    <submittedName>
        <fullName evidence="5">NUDIX domain-containing protein</fullName>
    </submittedName>
</protein>
<dbReference type="AlphaFoldDB" id="A0A5D4RAR6"/>
<dbReference type="PANTHER" id="PTHR43046:SF2">
    <property type="entry name" value="8-OXO-DGTP DIPHOSPHATASE-RELATED"/>
    <property type="match status" value="1"/>
</dbReference>
<reference evidence="5 6" key="1">
    <citation type="submission" date="2019-08" db="EMBL/GenBank/DDBJ databases">
        <title>Bacillus genomes from the desert of Cuatro Cienegas, Coahuila.</title>
        <authorList>
            <person name="Olmedo-Alvarez G."/>
        </authorList>
    </citation>
    <scope>NUCLEOTIDE SEQUENCE [LARGE SCALE GENOMIC DNA]</scope>
    <source>
        <strain evidence="5 6">CH446_14T</strain>
    </source>
</reference>
<evidence type="ECO:0000256" key="2">
    <source>
        <dbReference type="ARBA" id="ARBA00022801"/>
    </source>
</evidence>
<evidence type="ECO:0000256" key="3">
    <source>
        <dbReference type="RuleBase" id="RU003476"/>
    </source>
</evidence>
<dbReference type="InterPro" id="IPR020476">
    <property type="entry name" value="Nudix_hydrolase"/>
</dbReference>
<dbReference type="PANTHER" id="PTHR43046">
    <property type="entry name" value="GDP-MANNOSE MANNOSYL HYDROLASE"/>
    <property type="match status" value="1"/>
</dbReference>
<comment type="cofactor">
    <cofactor evidence="1">
        <name>Mg(2+)</name>
        <dbReference type="ChEBI" id="CHEBI:18420"/>
    </cofactor>
</comment>
<comment type="similarity">
    <text evidence="3">Belongs to the Nudix hydrolase family.</text>
</comment>
<dbReference type="InterPro" id="IPR000086">
    <property type="entry name" value="NUDIX_hydrolase_dom"/>
</dbReference>
<dbReference type="PRINTS" id="PR00502">
    <property type="entry name" value="NUDIXFAMILY"/>
</dbReference>
<dbReference type="PROSITE" id="PS51462">
    <property type="entry name" value="NUDIX"/>
    <property type="match status" value="1"/>
</dbReference>
<organism evidence="5 6">
    <name type="scientific">Bacillus infantis</name>
    <dbReference type="NCBI Taxonomy" id="324767"/>
    <lineage>
        <taxon>Bacteria</taxon>
        <taxon>Bacillati</taxon>
        <taxon>Bacillota</taxon>
        <taxon>Bacilli</taxon>
        <taxon>Bacillales</taxon>
        <taxon>Bacillaceae</taxon>
        <taxon>Bacillus</taxon>
    </lineage>
</organism>